<dbReference type="SUPFAM" id="SSF55424">
    <property type="entry name" value="FAD/NAD-linked reductases, dimerisation (C-terminal) domain"/>
    <property type="match status" value="1"/>
</dbReference>
<dbReference type="PANTHER" id="PTHR43014:SF2">
    <property type="entry name" value="MERCURIC REDUCTASE"/>
    <property type="match status" value="1"/>
</dbReference>
<dbReference type="Proteomes" id="UP000653076">
    <property type="component" value="Unassembled WGS sequence"/>
</dbReference>
<dbReference type="EMBL" id="BOPC01000039">
    <property type="protein sequence ID" value="GIJ27998.1"/>
    <property type="molecule type" value="Genomic_DNA"/>
</dbReference>
<dbReference type="PRINTS" id="PR00411">
    <property type="entry name" value="PNDRDTASEI"/>
</dbReference>
<evidence type="ECO:0000259" key="6">
    <source>
        <dbReference type="Pfam" id="PF07992"/>
    </source>
</evidence>
<comment type="cofactor">
    <cofactor evidence="1">
        <name>FAD</name>
        <dbReference type="ChEBI" id="CHEBI:57692"/>
    </cofactor>
</comment>
<feature type="domain" description="Pyridine nucleotide-disulphide oxidoreductase dimerisation" evidence="5">
    <location>
        <begin position="412"/>
        <end position="520"/>
    </location>
</feature>
<dbReference type="PANTHER" id="PTHR43014">
    <property type="entry name" value="MERCURIC REDUCTASE"/>
    <property type="match status" value="1"/>
</dbReference>
<dbReference type="InterPro" id="IPR004099">
    <property type="entry name" value="Pyr_nucl-diS_OxRdtase_dimer"/>
</dbReference>
<dbReference type="Gene3D" id="3.30.390.30">
    <property type="match status" value="1"/>
</dbReference>
<sequence>MLARAATASLLSAALGWPAGPVVRDAGGMVEPELSDVDVDVDVVVLGLGVGGEEVAGRLAEAGLTVVGIERNLVGGECPYWGCIPSKMMIRAANAIAEARRIDGLGGSAQLRPDWAPVAKRIREEATDNWDDRAAVQRFIGKGGRLVRGSGRLDGPGRVRVGDQVFHARHGIVLGTGTKPSVPPIDGLANTPYWTNREAVEVEELPGSLLVLGGGAIGLELAQVFARFGVRVTVVEAADRVLAVEEPEASEAVAAALRADGVQIRTGVEAARVEHGSGGFTLHGAAGEEFTADRLLVATGRRAHLDELGLETIGVDAGRRYLSVDDRLHVTDGVWAVGDVTGEGAFTHVAMYQAAIVVADVLDHVRRASDGADPSGTASIVGGAAGVASSLAATGSSGSAGSVPRADYRALPRVTFTDPEVGAVGLTEQQARERGINVQVGFTKLSSSTRGWIHQTDDEGFIKLVADADQGVLVGATSAGPAGGEVLSGLVVAVHAAVPLAQLRHMIYAYPTFHRAISDALHNLTS</sequence>
<dbReference type="InterPro" id="IPR036188">
    <property type="entry name" value="FAD/NAD-bd_sf"/>
</dbReference>
<name>A0ABQ4JCX0_9ACTN</name>
<dbReference type="Pfam" id="PF02852">
    <property type="entry name" value="Pyr_redox_dim"/>
    <property type="match status" value="1"/>
</dbReference>
<keyword evidence="4" id="KW-0274">FAD</keyword>
<evidence type="ECO:0000313" key="7">
    <source>
        <dbReference type="EMBL" id="GIJ27998.1"/>
    </source>
</evidence>
<comment type="similarity">
    <text evidence="2">Belongs to the class-I pyridine nucleotide-disulfide oxidoreductase family.</text>
</comment>
<dbReference type="Pfam" id="PF07992">
    <property type="entry name" value="Pyr_redox_2"/>
    <property type="match status" value="1"/>
</dbReference>
<keyword evidence="3" id="KW-0285">Flavoprotein</keyword>
<organism evidence="7 8">
    <name type="scientific">Micromonospora qiuiae</name>
    <dbReference type="NCBI Taxonomy" id="502268"/>
    <lineage>
        <taxon>Bacteria</taxon>
        <taxon>Bacillati</taxon>
        <taxon>Actinomycetota</taxon>
        <taxon>Actinomycetes</taxon>
        <taxon>Micromonosporales</taxon>
        <taxon>Micromonosporaceae</taxon>
        <taxon>Micromonospora</taxon>
    </lineage>
</organism>
<dbReference type="InterPro" id="IPR016156">
    <property type="entry name" value="FAD/NAD-linked_Rdtase_dimer_sf"/>
</dbReference>
<evidence type="ECO:0000256" key="2">
    <source>
        <dbReference type="ARBA" id="ARBA00007532"/>
    </source>
</evidence>
<evidence type="ECO:0000256" key="4">
    <source>
        <dbReference type="ARBA" id="ARBA00022827"/>
    </source>
</evidence>
<protein>
    <submittedName>
        <fullName evidence="7">Pyridine nucleotide-disulfide oxidoreductase</fullName>
    </submittedName>
</protein>
<evidence type="ECO:0000256" key="3">
    <source>
        <dbReference type="ARBA" id="ARBA00022630"/>
    </source>
</evidence>
<dbReference type="PIRSF" id="PIRSF000350">
    <property type="entry name" value="Mercury_reductase_MerA"/>
    <property type="match status" value="1"/>
</dbReference>
<reference evidence="7 8" key="1">
    <citation type="submission" date="2021-01" db="EMBL/GenBank/DDBJ databases">
        <title>Whole genome shotgun sequence of Verrucosispora qiuiae NBRC 106684.</title>
        <authorList>
            <person name="Komaki H."/>
            <person name="Tamura T."/>
        </authorList>
    </citation>
    <scope>NUCLEOTIDE SEQUENCE [LARGE SCALE GENOMIC DNA]</scope>
    <source>
        <strain evidence="7 8">NBRC 106684</strain>
    </source>
</reference>
<dbReference type="PRINTS" id="PR00368">
    <property type="entry name" value="FADPNR"/>
</dbReference>
<evidence type="ECO:0000259" key="5">
    <source>
        <dbReference type="Pfam" id="PF02852"/>
    </source>
</evidence>
<gene>
    <name evidence="7" type="ORF">Vqi01_31600</name>
</gene>
<proteinExistence type="inferred from homology"/>
<accession>A0ABQ4JCX0</accession>
<dbReference type="InterPro" id="IPR001100">
    <property type="entry name" value="Pyr_nuc-diS_OxRdtase"/>
</dbReference>
<dbReference type="SUPFAM" id="SSF51905">
    <property type="entry name" value="FAD/NAD(P)-binding domain"/>
    <property type="match status" value="1"/>
</dbReference>
<dbReference type="InterPro" id="IPR023753">
    <property type="entry name" value="FAD/NAD-binding_dom"/>
</dbReference>
<comment type="caution">
    <text evidence="7">The sequence shown here is derived from an EMBL/GenBank/DDBJ whole genome shotgun (WGS) entry which is preliminary data.</text>
</comment>
<dbReference type="Gene3D" id="3.50.50.60">
    <property type="entry name" value="FAD/NAD(P)-binding domain"/>
    <property type="match status" value="2"/>
</dbReference>
<evidence type="ECO:0000256" key="1">
    <source>
        <dbReference type="ARBA" id="ARBA00001974"/>
    </source>
</evidence>
<feature type="domain" description="FAD/NAD(P)-binding" evidence="6">
    <location>
        <begin position="42"/>
        <end position="354"/>
    </location>
</feature>
<keyword evidence="8" id="KW-1185">Reference proteome</keyword>
<evidence type="ECO:0000313" key="8">
    <source>
        <dbReference type="Proteomes" id="UP000653076"/>
    </source>
</evidence>